<gene>
    <name evidence="1" type="ORF">AAFF_G00330000</name>
</gene>
<protein>
    <submittedName>
        <fullName evidence="1">Uncharacterized protein</fullName>
    </submittedName>
</protein>
<dbReference type="Proteomes" id="UP001221898">
    <property type="component" value="Unassembled WGS sequence"/>
</dbReference>
<reference evidence="1" key="1">
    <citation type="journal article" date="2023" name="Science">
        <title>Genome structures resolve the early diversification of teleost fishes.</title>
        <authorList>
            <person name="Parey E."/>
            <person name="Louis A."/>
            <person name="Montfort J."/>
            <person name="Bouchez O."/>
            <person name="Roques C."/>
            <person name="Iampietro C."/>
            <person name="Lluch J."/>
            <person name="Castinel A."/>
            <person name="Donnadieu C."/>
            <person name="Desvignes T."/>
            <person name="Floi Bucao C."/>
            <person name="Jouanno E."/>
            <person name="Wen M."/>
            <person name="Mejri S."/>
            <person name="Dirks R."/>
            <person name="Jansen H."/>
            <person name="Henkel C."/>
            <person name="Chen W.J."/>
            <person name="Zahm M."/>
            <person name="Cabau C."/>
            <person name="Klopp C."/>
            <person name="Thompson A.W."/>
            <person name="Robinson-Rechavi M."/>
            <person name="Braasch I."/>
            <person name="Lecointre G."/>
            <person name="Bobe J."/>
            <person name="Postlethwait J.H."/>
            <person name="Berthelot C."/>
            <person name="Roest Crollius H."/>
            <person name="Guiguen Y."/>
        </authorList>
    </citation>
    <scope>NUCLEOTIDE SEQUENCE</scope>
    <source>
        <strain evidence="1">NC1722</strain>
    </source>
</reference>
<evidence type="ECO:0000313" key="2">
    <source>
        <dbReference type="Proteomes" id="UP001221898"/>
    </source>
</evidence>
<dbReference type="AlphaFoldDB" id="A0AAD7SM20"/>
<accession>A0AAD7SM20</accession>
<sequence>MVLRLHHLLQGPQRWESLGPCTANYARHQPMPGGPREEQEQAMQTLSTALSALSNPSVTVSPSIWPQSC</sequence>
<comment type="caution">
    <text evidence="1">The sequence shown here is derived from an EMBL/GenBank/DDBJ whole genome shotgun (WGS) entry which is preliminary data.</text>
</comment>
<organism evidence="1 2">
    <name type="scientific">Aldrovandia affinis</name>
    <dbReference type="NCBI Taxonomy" id="143900"/>
    <lineage>
        <taxon>Eukaryota</taxon>
        <taxon>Metazoa</taxon>
        <taxon>Chordata</taxon>
        <taxon>Craniata</taxon>
        <taxon>Vertebrata</taxon>
        <taxon>Euteleostomi</taxon>
        <taxon>Actinopterygii</taxon>
        <taxon>Neopterygii</taxon>
        <taxon>Teleostei</taxon>
        <taxon>Notacanthiformes</taxon>
        <taxon>Halosauridae</taxon>
        <taxon>Aldrovandia</taxon>
    </lineage>
</organism>
<evidence type="ECO:0000313" key="1">
    <source>
        <dbReference type="EMBL" id="KAJ8405079.1"/>
    </source>
</evidence>
<dbReference type="EMBL" id="JAINUG010000050">
    <property type="protein sequence ID" value="KAJ8405079.1"/>
    <property type="molecule type" value="Genomic_DNA"/>
</dbReference>
<keyword evidence="2" id="KW-1185">Reference proteome</keyword>
<name>A0AAD7SM20_9TELE</name>
<proteinExistence type="predicted"/>